<dbReference type="EMBL" id="ANNX02000012">
    <property type="protein sequence ID" value="KYC43735.1"/>
    <property type="molecule type" value="Genomic_DNA"/>
</dbReference>
<dbReference type="STRING" id="128403.WA1_00800"/>
<feature type="signal peptide" evidence="4">
    <location>
        <begin position="1"/>
        <end position="23"/>
    </location>
</feature>
<comment type="caution">
    <text evidence="6">The sequence shown here is derived from an EMBL/GenBank/DDBJ whole genome shotgun (WGS) entry which is preliminary data.</text>
</comment>
<dbReference type="Proteomes" id="UP000076925">
    <property type="component" value="Unassembled WGS sequence"/>
</dbReference>
<dbReference type="NCBIfam" id="TIGR02136">
    <property type="entry name" value="ptsS_2"/>
    <property type="match status" value="1"/>
</dbReference>
<feature type="domain" description="PBP" evidence="5">
    <location>
        <begin position="53"/>
        <end position="306"/>
    </location>
</feature>
<keyword evidence="3 4" id="KW-0732">Signal</keyword>
<evidence type="ECO:0000256" key="3">
    <source>
        <dbReference type="ARBA" id="ARBA00022729"/>
    </source>
</evidence>
<dbReference type="OrthoDB" id="9790048at2"/>
<dbReference type="CDD" id="cd13654">
    <property type="entry name" value="PBP2_phosphate_like_2"/>
    <property type="match status" value="1"/>
</dbReference>
<evidence type="ECO:0000313" key="6">
    <source>
        <dbReference type="EMBL" id="KYC43735.1"/>
    </source>
</evidence>
<dbReference type="Gene3D" id="3.40.190.10">
    <property type="entry name" value="Periplasmic binding protein-like II"/>
    <property type="match status" value="2"/>
</dbReference>
<keyword evidence="7" id="KW-1185">Reference proteome</keyword>
<proteinExistence type="inferred from homology"/>
<reference evidence="6 7" key="1">
    <citation type="journal article" date="2013" name="Genome Biol. Evol.">
        <title>Genomes of Stigonematalean cyanobacteria (subsection V) and the evolution of oxygenic photosynthesis from prokaryotes to plastids.</title>
        <authorList>
            <person name="Dagan T."/>
            <person name="Roettger M."/>
            <person name="Stucken K."/>
            <person name="Landan G."/>
            <person name="Koch R."/>
            <person name="Major P."/>
            <person name="Gould S.B."/>
            <person name="Goremykin V.V."/>
            <person name="Rippka R."/>
            <person name="Tandeau de Marsac N."/>
            <person name="Gugger M."/>
            <person name="Lockhart P.J."/>
            <person name="Allen J.F."/>
            <person name="Brune I."/>
            <person name="Maus I."/>
            <person name="Puhler A."/>
            <person name="Martin W.F."/>
        </authorList>
    </citation>
    <scope>NUCLEOTIDE SEQUENCE [LARGE SCALE GENOMIC DNA]</scope>
    <source>
        <strain evidence="6 7">PCC 7110</strain>
    </source>
</reference>
<accession>A0A139XGA7</accession>
<organism evidence="6 7">
    <name type="scientific">Scytonema hofmannii PCC 7110</name>
    <dbReference type="NCBI Taxonomy" id="128403"/>
    <lineage>
        <taxon>Bacteria</taxon>
        <taxon>Bacillati</taxon>
        <taxon>Cyanobacteriota</taxon>
        <taxon>Cyanophyceae</taxon>
        <taxon>Nostocales</taxon>
        <taxon>Scytonemataceae</taxon>
        <taxon>Scytonema</taxon>
    </lineage>
</organism>
<dbReference type="SUPFAM" id="SSF53850">
    <property type="entry name" value="Periplasmic binding protein-like II"/>
    <property type="match status" value="1"/>
</dbReference>
<dbReference type="InterPro" id="IPR024370">
    <property type="entry name" value="PBP_domain"/>
</dbReference>
<sequence>MFVQNIRIALVGYIATLLLGASACSNNQDNDTTASFPEAVNQAENVSSTSARNLSGIIKIDGSSTVFPVSKVMAQEFQKANSGVQINVAFSGTGGGFKKFCAGETDITDASRPINEEEVNLCQTNNIEYIELPVAFDSLSVVVNAKNDFVQCLKVSELKKMWEPAAEGKVTNWNQIRSSFPNQPLKLFGPGSDSGTYDYFTLATIGQEGKSRGDYTKSENDNALVQGISQDPNALGFFGYAYYAANRDKLKLVSIDNGYGCVQPSAQTVANSSYQPLSRPIFIYVKKSSAIRPDVKAFTNFYLAPENANLVLQVGYVPLPNITLQSANSRFNKGLTGSVLGGKGSVIGVGQKGLQEK</sequence>
<comment type="function">
    <text evidence="4">Involved in the system for phosphate transport across the cytoplasmic membrane.</text>
</comment>
<dbReference type="RefSeq" id="WP_017742130.1">
    <property type="nucleotide sequence ID" value="NZ_KQ976354.1"/>
</dbReference>
<evidence type="ECO:0000256" key="1">
    <source>
        <dbReference type="ARBA" id="ARBA00008725"/>
    </source>
</evidence>
<dbReference type="GO" id="GO:0042301">
    <property type="term" value="F:phosphate ion binding"/>
    <property type="evidence" value="ECO:0007669"/>
    <property type="project" value="UniProtKB-UniRule"/>
</dbReference>
<name>A0A139XGA7_9CYAN</name>
<dbReference type="Pfam" id="PF12849">
    <property type="entry name" value="PBP_like_2"/>
    <property type="match status" value="1"/>
</dbReference>
<comment type="similarity">
    <text evidence="1 4">Belongs to the PstS family.</text>
</comment>
<dbReference type="GO" id="GO:0006817">
    <property type="term" value="P:phosphate ion transport"/>
    <property type="evidence" value="ECO:0007669"/>
    <property type="project" value="UniProtKB-UniRule"/>
</dbReference>
<keyword evidence="2 4" id="KW-0813">Transport</keyword>
<keyword evidence="4" id="KW-0592">Phosphate transport</keyword>
<protein>
    <recommendedName>
        <fullName evidence="4">Phosphate-binding protein</fullName>
    </recommendedName>
</protein>
<evidence type="ECO:0000259" key="5">
    <source>
        <dbReference type="Pfam" id="PF12849"/>
    </source>
</evidence>
<feature type="chain" id="PRO_5027142306" description="Phosphate-binding protein" evidence="4">
    <location>
        <begin position="24"/>
        <end position="357"/>
    </location>
</feature>
<evidence type="ECO:0000313" key="7">
    <source>
        <dbReference type="Proteomes" id="UP000076925"/>
    </source>
</evidence>
<dbReference type="PANTHER" id="PTHR30570">
    <property type="entry name" value="PERIPLASMIC PHOSPHATE BINDING COMPONENT OF PHOSPHATE ABC TRANSPORTER"/>
    <property type="match status" value="1"/>
</dbReference>
<dbReference type="InterPro" id="IPR050811">
    <property type="entry name" value="Phosphate_ABC_transporter"/>
</dbReference>
<dbReference type="FunFam" id="3.40.190.10:FF:000055">
    <property type="entry name" value="Phosphate ABC transporter, phosphate-binding protein"/>
    <property type="match status" value="1"/>
</dbReference>
<dbReference type="InterPro" id="IPR011862">
    <property type="entry name" value="Phos-bd"/>
</dbReference>
<dbReference type="PROSITE" id="PS51257">
    <property type="entry name" value="PROKAR_LIPOPROTEIN"/>
    <property type="match status" value="1"/>
</dbReference>
<dbReference type="PANTHER" id="PTHR30570:SF1">
    <property type="entry name" value="PHOSPHATE-BINDING PROTEIN PSTS"/>
    <property type="match status" value="1"/>
</dbReference>
<evidence type="ECO:0000256" key="2">
    <source>
        <dbReference type="ARBA" id="ARBA00022448"/>
    </source>
</evidence>
<evidence type="ECO:0000256" key="4">
    <source>
        <dbReference type="RuleBase" id="RU367119"/>
    </source>
</evidence>
<dbReference type="AlphaFoldDB" id="A0A139XGA7"/>
<gene>
    <name evidence="6" type="ORF">WA1_00800</name>
</gene>